<organism evidence="2 3">
    <name type="scientific">Castilleja foliolosa</name>
    <dbReference type="NCBI Taxonomy" id="1961234"/>
    <lineage>
        <taxon>Eukaryota</taxon>
        <taxon>Viridiplantae</taxon>
        <taxon>Streptophyta</taxon>
        <taxon>Embryophyta</taxon>
        <taxon>Tracheophyta</taxon>
        <taxon>Spermatophyta</taxon>
        <taxon>Magnoliopsida</taxon>
        <taxon>eudicotyledons</taxon>
        <taxon>Gunneridae</taxon>
        <taxon>Pentapetalae</taxon>
        <taxon>asterids</taxon>
        <taxon>lamiids</taxon>
        <taxon>Lamiales</taxon>
        <taxon>Orobanchaceae</taxon>
        <taxon>Pedicularideae</taxon>
        <taxon>Castillejinae</taxon>
        <taxon>Castilleja</taxon>
    </lineage>
</organism>
<comment type="similarity">
    <text evidence="1">Belongs to the DP1 family.</text>
</comment>
<evidence type="ECO:0000256" key="1">
    <source>
        <dbReference type="RuleBase" id="RU362006"/>
    </source>
</evidence>
<protein>
    <recommendedName>
        <fullName evidence="1">HVA22-like protein</fullName>
    </recommendedName>
</protein>
<dbReference type="InterPro" id="IPR004345">
    <property type="entry name" value="TB2_DP1_HVA22"/>
</dbReference>
<dbReference type="Proteomes" id="UP001632038">
    <property type="component" value="Unassembled WGS sequence"/>
</dbReference>
<keyword evidence="3" id="KW-1185">Reference proteome</keyword>
<accession>A0ABD3CGM5</accession>
<name>A0ABD3CGM5_9LAMI</name>
<keyword evidence="1" id="KW-0812">Transmembrane</keyword>
<comment type="caution">
    <text evidence="2">The sequence shown here is derived from an EMBL/GenBank/DDBJ whole genome shotgun (WGS) entry which is preliminary data.</text>
</comment>
<dbReference type="GO" id="GO:0016020">
    <property type="term" value="C:membrane"/>
    <property type="evidence" value="ECO:0007669"/>
    <property type="project" value="UniProtKB-SubCell"/>
</dbReference>
<dbReference type="PANTHER" id="PTHR12300:SF157">
    <property type="entry name" value="HVA22-LIKE PROTEIN C"/>
    <property type="match status" value="1"/>
</dbReference>
<sequence length="173" mass="20246">MGSGDNVFTVVAKNIDVLAMPLVSLVFPLYCSIKAIETKSLADDQQWLTYWVLYSLITLFELTFSKVLEWFPIWSYVKLVGVCWLVLPYFNGAAYVYQHFIRPFYRNPQVKLWYIPGQKGIFGKPDDDDILTAAEKYVQQNGPEVFERIIARAEREARSRRSSYTIFHNDYEY</sequence>
<dbReference type="PANTHER" id="PTHR12300">
    <property type="entry name" value="HVA22-LIKE PROTEINS"/>
    <property type="match status" value="1"/>
</dbReference>
<keyword evidence="1" id="KW-1133">Transmembrane helix</keyword>
<dbReference type="EMBL" id="JAVIJP010000035">
    <property type="protein sequence ID" value="KAL3629055.1"/>
    <property type="molecule type" value="Genomic_DNA"/>
</dbReference>
<feature type="transmembrane region" description="Helical" evidence="1">
    <location>
        <begin position="48"/>
        <end position="67"/>
    </location>
</feature>
<dbReference type="AlphaFoldDB" id="A0ABD3CGM5"/>
<dbReference type="Pfam" id="PF03134">
    <property type="entry name" value="TB2_DP1_HVA22"/>
    <property type="match status" value="1"/>
</dbReference>
<gene>
    <name evidence="2" type="primary">HVA22C_14</name>
    <name evidence="2" type="ORF">CASFOL_027116</name>
</gene>
<keyword evidence="1" id="KW-0472">Membrane</keyword>
<feature type="transmembrane region" description="Helical" evidence="1">
    <location>
        <begin position="73"/>
        <end position="97"/>
    </location>
</feature>
<feature type="transmembrane region" description="Helical" evidence="1">
    <location>
        <begin position="17"/>
        <end position="36"/>
    </location>
</feature>
<comment type="subcellular location">
    <subcellularLocation>
        <location evidence="1">Membrane</location>
        <topology evidence="1">Multi-pass membrane protein</topology>
    </subcellularLocation>
</comment>
<evidence type="ECO:0000313" key="3">
    <source>
        <dbReference type="Proteomes" id="UP001632038"/>
    </source>
</evidence>
<reference evidence="3" key="1">
    <citation type="journal article" date="2024" name="IScience">
        <title>Strigolactones Initiate the Formation of Haustorium-like Structures in Castilleja.</title>
        <authorList>
            <person name="Buerger M."/>
            <person name="Peterson D."/>
            <person name="Chory J."/>
        </authorList>
    </citation>
    <scope>NUCLEOTIDE SEQUENCE [LARGE SCALE GENOMIC DNA]</scope>
</reference>
<evidence type="ECO:0000313" key="2">
    <source>
        <dbReference type="EMBL" id="KAL3629055.1"/>
    </source>
</evidence>
<proteinExistence type="inferred from homology"/>